<keyword evidence="4" id="KW-1185">Reference proteome</keyword>
<protein>
    <recommendedName>
        <fullName evidence="2">LppM domain-containing protein</fullName>
    </recommendedName>
</protein>
<keyword evidence="1" id="KW-0812">Transmembrane</keyword>
<evidence type="ECO:0000313" key="3">
    <source>
        <dbReference type="EMBL" id="SHK85920.1"/>
    </source>
</evidence>
<feature type="domain" description="LppM" evidence="2">
    <location>
        <begin position="36"/>
        <end position="186"/>
    </location>
</feature>
<sequence>MAVRPPSPATPHHRRSLGVLLLVVLLAVGVLSGCARVRAALAVQPDDTVTGEIVVATPEASPDDKGPSITLPEDLAERVDVSGYRQDGYTGSVLRFSKLTFEQVAELAKAAGPAGDRVDFQIRRVGGRVLITGAVDLTTITVDRADFQLKMGFPGDVVDANGDIDDTTVSWVFTPGQVGDVSAVVAFADPNAPSPLNWTLLLALLVVAACVAVVVIARRTRNPPVSPPIR</sequence>
<dbReference type="Proteomes" id="UP000184363">
    <property type="component" value="Unassembled WGS sequence"/>
</dbReference>
<feature type="transmembrane region" description="Helical" evidence="1">
    <location>
        <begin position="198"/>
        <end position="217"/>
    </location>
</feature>
<name>A0A1M6VWS5_PSETH</name>
<dbReference type="Pfam" id="PF21946">
    <property type="entry name" value="LppM"/>
    <property type="match status" value="1"/>
</dbReference>
<dbReference type="OrthoDB" id="3712375at2"/>
<evidence type="ECO:0000313" key="4">
    <source>
        <dbReference type="Proteomes" id="UP000184363"/>
    </source>
</evidence>
<dbReference type="PROSITE" id="PS51257">
    <property type="entry name" value="PROKAR_LIPOPROTEIN"/>
    <property type="match status" value="1"/>
</dbReference>
<evidence type="ECO:0000256" key="1">
    <source>
        <dbReference type="SAM" id="Phobius"/>
    </source>
</evidence>
<keyword evidence="1" id="KW-1133">Transmembrane helix</keyword>
<gene>
    <name evidence="3" type="ORF">SAMN05443637_113100</name>
</gene>
<reference evidence="3 4" key="1">
    <citation type="submission" date="2016-11" db="EMBL/GenBank/DDBJ databases">
        <authorList>
            <person name="Jaros S."/>
            <person name="Januszkiewicz K."/>
            <person name="Wedrychowicz H."/>
        </authorList>
    </citation>
    <scope>NUCLEOTIDE SEQUENCE [LARGE SCALE GENOMIC DNA]</scope>
    <source>
        <strain evidence="3 4">DSM 43832</strain>
    </source>
</reference>
<dbReference type="EMBL" id="FRAP01000013">
    <property type="protein sequence ID" value="SHK85920.1"/>
    <property type="molecule type" value="Genomic_DNA"/>
</dbReference>
<dbReference type="InterPro" id="IPR053807">
    <property type="entry name" value="LppM"/>
</dbReference>
<proteinExistence type="predicted"/>
<dbReference type="STRING" id="1848.SAMN05443637_113100"/>
<dbReference type="AlphaFoldDB" id="A0A1M6VWS5"/>
<evidence type="ECO:0000259" key="2">
    <source>
        <dbReference type="Pfam" id="PF21946"/>
    </source>
</evidence>
<organism evidence="3 4">
    <name type="scientific">Pseudonocardia thermophila</name>
    <dbReference type="NCBI Taxonomy" id="1848"/>
    <lineage>
        <taxon>Bacteria</taxon>
        <taxon>Bacillati</taxon>
        <taxon>Actinomycetota</taxon>
        <taxon>Actinomycetes</taxon>
        <taxon>Pseudonocardiales</taxon>
        <taxon>Pseudonocardiaceae</taxon>
        <taxon>Pseudonocardia</taxon>
    </lineage>
</organism>
<keyword evidence="1" id="KW-0472">Membrane</keyword>
<accession>A0A1M6VWS5</accession>